<name>A0ABT5XQU2_9FLAO</name>
<accession>A0ABT5XQU2</accession>
<keyword evidence="3" id="KW-1185">Reference proteome</keyword>
<reference evidence="2 3" key="1">
    <citation type="submission" date="2023-03" db="EMBL/GenBank/DDBJ databases">
        <title>Muricauda XX sp. nov. and Muricauda XXX sp. nov., two novel species isolated from Okinawa Trough.</title>
        <authorList>
            <person name="Cao W."/>
            <person name="Deng X."/>
        </authorList>
    </citation>
    <scope>NUCLEOTIDE SEQUENCE [LARGE SCALE GENOMIC DNA]</scope>
    <source>
        <strain evidence="2 3">81s02</strain>
    </source>
</reference>
<feature type="chain" id="PRO_5045801692" evidence="1">
    <location>
        <begin position="21"/>
        <end position="245"/>
    </location>
</feature>
<dbReference type="InterPro" id="IPR021457">
    <property type="entry name" value="DUF3108"/>
</dbReference>
<evidence type="ECO:0000256" key="1">
    <source>
        <dbReference type="SAM" id="SignalP"/>
    </source>
</evidence>
<comment type="caution">
    <text evidence="2">The sequence shown here is derived from an EMBL/GenBank/DDBJ whole genome shotgun (WGS) entry which is preliminary data.</text>
</comment>
<keyword evidence="1" id="KW-0732">Signal</keyword>
<feature type="signal peptide" evidence="1">
    <location>
        <begin position="1"/>
        <end position="20"/>
    </location>
</feature>
<sequence length="245" mass="27966">MKKTYYLLLVVLATSFQAMGQKSILTPENNPVDKSLIHEENYEMAWYMLKDSSKIDIGKVQTEIQKKKKRIYIISTVEMPGAASLWVDSTIVGRRKFEPIYHSSFNQQRDMVLNFSDPVTGYYNDKQSGKKIAISESVDAPFFDSNFYPQFIRWLPLKTGYNGSIAIFDYNPKSGAGVLSATIKNTEQSTLELKGAIKEVWKVTVTDDISHNTAISTYYIERESRKVLKQEIDLGGRKMVMELVD</sequence>
<gene>
    <name evidence="2" type="ORF">PY091_13610</name>
</gene>
<protein>
    <submittedName>
        <fullName evidence="2">Uncharacterized protein</fullName>
    </submittedName>
</protein>
<dbReference type="RefSeq" id="WP_275650205.1">
    <property type="nucleotide sequence ID" value="NZ_JARFVA010000005.1"/>
</dbReference>
<dbReference type="Proteomes" id="UP001217083">
    <property type="component" value="Unassembled WGS sequence"/>
</dbReference>
<proteinExistence type="predicted"/>
<organism evidence="2 3">
    <name type="scientific">Flagellimonas okinawensis</name>
    <dbReference type="NCBI Taxonomy" id="3031324"/>
    <lineage>
        <taxon>Bacteria</taxon>
        <taxon>Pseudomonadati</taxon>
        <taxon>Bacteroidota</taxon>
        <taxon>Flavobacteriia</taxon>
        <taxon>Flavobacteriales</taxon>
        <taxon>Flavobacteriaceae</taxon>
        <taxon>Flagellimonas</taxon>
    </lineage>
</organism>
<evidence type="ECO:0000313" key="3">
    <source>
        <dbReference type="Proteomes" id="UP001217083"/>
    </source>
</evidence>
<dbReference type="EMBL" id="JARFVA010000005">
    <property type="protein sequence ID" value="MDF0708256.1"/>
    <property type="molecule type" value="Genomic_DNA"/>
</dbReference>
<evidence type="ECO:0000313" key="2">
    <source>
        <dbReference type="EMBL" id="MDF0708256.1"/>
    </source>
</evidence>
<dbReference type="Pfam" id="PF11306">
    <property type="entry name" value="DUF3108"/>
    <property type="match status" value="1"/>
</dbReference>